<evidence type="ECO:0000313" key="4">
    <source>
        <dbReference type="Proteomes" id="UP000003751"/>
    </source>
</evidence>
<dbReference type="RefSeq" id="WP_007978352.1">
    <property type="nucleotide sequence ID" value="NZ_AEMG01000006.1"/>
</dbReference>
<feature type="transmembrane region" description="Helical" evidence="1">
    <location>
        <begin position="54"/>
        <end position="75"/>
    </location>
</feature>
<dbReference type="eggNOG" id="arCOG13609">
    <property type="taxonomic scope" value="Archaea"/>
</dbReference>
<name>E7QRJ1_HALPU</name>
<reference evidence="3" key="3">
    <citation type="submission" date="2016-11" db="EMBL/GenBank/DDBJ databases">
        <authorList>
            <person name="Jaros S."/>
            <person name="Januszkiewicz K."/>
            <person name="Wedrychowicz H."/>
        </authorList>
    </citation>
    <scope>NUCLEOTIDE SEQUENCE [LARGE SCALE GENOMIC DNA]</scope>
    <source>
        <strain evidence="3">DX253</strain>
    </source>
</reference>
<reference evidence="2 4" key="1">
    <citation type="journal article" date="2014" name="ISME J.">
        <title>Trehalose/2-sulfotrehalose biosynthesis and glycine-betaine uptake are widely spread mechanisms for osmoadaptation in the Halobacteriales.</title>
        <authorList>
            <person name="Youssef N.H."/>
            <person name="Savage-Ashlock K.N."/>
            <person name="McCully A.L."/>
            <person name="Luedtke B."/>
            <person name="Shaw E.I."/>
            <person name="Hoff W.D."/>
            <person name="Elshahed M.S."/>
        </authorList>
    </citation>
    <scope>NUCLEOTIDE SEQUENCE [LARGE SCALE GENOMIC DNA]</scope>
    <source>
        <strain evidence="2 4">DX253</strain>
    </source>
</reference>
<proteinExistence type="predicted"/>
<keyword evidence="1" id="KW-0472">Membrane</keyword>
<feature type="transmembrane region" description="Helical" evidence="1">
    <location>
        <begin position="15"/>
        <end position="34"/>
    </location>
</feature>
<dbReference type="Proteomes" id="UP000003751">
    <property type="component" value="Unassembled WGS sequence"/>
</dbReference>
<accession>E7QRJ1</accession>
<keyword evidence="1" id="KW-0812">Transmembrane</keyword>
<evidence type="ECO:0008006" key="6">
    <source>
        <dbReference type="Google" id="ProtNLM"/>
    </source>
</evidence>
<feature type="transmembrane region" description="Helical" evidence="1">
    <location>
        <begin position="87"/>
        <end position="111"/>
    </location>
</feature>
<reference evidence="5" key="2">
    <citation type="submission" date="2016-11" db="EMBL/GenBank/DDBJ databases">
        <authorList>
            <person name="Varghese N."/>
            <person name="Submissions S."/>
        </authorList>
    </citation>
    <scope>NUCLEOTIDE SEQUENCE [LARGE SCALE GENOMIC DNA]</scope>
    <source>
        <strain evidence="5">DX253</strain>
    </source>
</reference>
<gene>
    <name evidence="3" type="ORF">SAMN05444342_0847</name>
    <name evidence="2" type="ORF">ZOD2009_07069</name>
</gene>
<dbReference type="AlphaFoldDB" id="E7QRJ1"/>
<dbReference type="PATRIC" id="fig|797209.4.peg.1407"/>
<evidence type="ECO:0000313" key="3">
    <source>
        <dbReference type="EMBL" id="SHK17729.1"/>
    </source>
</evidence>
<evidence type="ECO:0000313" key="5">
    <source>
        <dbReference type="Proteomes" id="UP000184203"/>
    </source>
</evidence>
<dbReference type="Proteomes" id="UP000184203">
    <property type="component" value="Unassembled WGS sequence"/>
</dbReference>
<dbReference type="OrthoDB" id="187777at2157"/>
<dbReference type="STRING" id="797209.GCA_000376445_00093"/>
<dbReference type="EMBL" id="AEMG01000006">
    <property type="protein sequence ID" value="EFW92610.1"/>
    <property type="molecule type" value="Genomic_DNA"/>
</dbReference>
<protein>
    <recommendedName>
        <fullName evidence="6">Ferric oxidoreductase domain-containing protein</fullName>
    </recommendedName>
</protein>
<sequence>MNEVVTLALWYLDRASALVLYPALWLTVLTGVFFTERRFGAIHWLSLRTHIELAVFAVGMMVLHAVVGTIDAWLVVDGIAPAPNYPFPLFIAGVGVGGVAVVLVVVAVLGFLEPRRFEHPKAIHALAYGGFAFATIHAVAIGSDMTGLLGQLVAASVGFVGVALVSKLFGGIRAARPTQ</sequence>
<feature type="transmembrane region" description="Helical" evidence="1">
    <location>
        <begin position="123"/>
        <end position="142"/>
    </location>
</feature>
<keyword evidence="5" id="KW-1185">Reference proteome</keyword>
<organism evidence="2 4">
    <name type="scientific">Haladaptatus paucihalophilus DX253</name>
    <dbReference type="NCBI Taxonomy" id="797209"/>
    <lineage>
        <taxon>Archaea</taxon>
        <taxon>Methanobacteriati</taxon>
        <taxon>Methanobacteriota</taxon>
        <taxon>Stenosarchaea group</taxon>
        <taxon>Halobacteria</taxon>
        <taxon>Halobacteriales</taxon>
        <taxon>Haladaptataceae</taxon>
        <taxon>Haladaptatus</taxon>
    </lineage>
</organism>
<keyword evidence="1" id="KW-1133">Transmembrane helix</keyword>
<evidence type="ECO:0000313" key="2">
    <source>
        <dbReference type="EMBL" id="EFW92610.1"/>
    </source>
</evidence>
<dbReference type="EMBL" id="FRAN01000001">
    <property type="protein sequence ID" value="SHK17729.1"/>
    <property type="molecule type" value="Genomic_DNA"/>
</dbReference>
<evidence type="ECO:0000256" key="1">
    <source>
        <dbReference type="SAM" id="Phobius"/>
    </source>
</evidence>
<feature type="transmembrane region" description="Helical" evidence="1">
    <location>
        <begin position="148"/>
        <end position="169"/>
    </location>
</feature>